<accession>A0ABW4KME8</accession>
<reference evidence="3" key="1">
    <citation type="journal article" date="2019" name="Int. J. Syst. Evol. Microbiol.">
        <title>The Global Catalogue of Microorganisms (GCM) 10K type strain sequencing project: providing services to taxonomists for standard genome sequencing and annotation.</title>
        <authorList>
            <consortium name="The Broad Institute Genomics Platform"/>
            <consortium name="The Broad Institute Genome Sequencing Center for Infectious Disease"/>
            <person name="Wu L."/>
            <person name="Ma J."/>
        </authorList>
    </citation>
    <scope>NUCLEOTIDE SEQUENCE [LARGE SCALE GENOMIC DNA]</scope>
    <source>
        <strain evidence="3">CGMCC 1.12295</strain>
    </source>
</reference>
<evidence type="ECO:0000313" key="2">
    <source>
        <dbReference type="EMBL" id="MFD1708919.1"/>
    </source>
</evidence>
<proteinExistence type="predicted"/>
<organism evidence="2 3">
    <name type="scientific">Siminovitchia sediminis</name>
    <dbReference type="NCBI Taxonomy" id="1274353"/>
    <lineage>
        <taxon>Bacteria</taxon>
        <taxon>Bacillati</taxon>
        <taxon>Bacillota</taxon>
        <taxon>Bacilli</taxon>
        <taxon>Bacillales</taxon>
        <taxon>Bacillaceae</taxon>
        <taxon>Siminovitchia</taxon>
    </lineage>
</organism>
<feature type="transmembrane region" description="Helical" evidence="1">
    <location>
        <begin position="65"/>
        <end position="96"/>
    </location>
</feature>
<keyword evidence="1" id="KW-0472">Membrane</keyword>
<comment type="caution">
    <text evidence="2">The sequence shown here is derived from an EMBL/GenBank/DDBJ whole genome shotgun (WGS) entry which is preliminary data.</text>
</comment>
<evidence type="ECO:0000256" key="1">
    <source>
        <dbReference type="SAM" id="Phobius"/>
    </source>
</evidence>
<dbReference type="Proteomes" id="UP001597301">
    <property type="component" value="Unassembled WGS sequence"/>
</dbReference>
<keyword evidence="3" id="KW-1185">Reference proteome</keyword>
<keyword evidence="1" id="KW-1133">Transmembrane helix</keyword>
<dbReference type="EMBL" id="JBHUEO010000121">
    <property type="protein sequence ID" value="MFD1708919.1"/>
    <property type="molecule type" value="Genomic_DNA"/>
</dbReference>
<sequence>MWELLSMGHMYKTGKDSGVPGFVFLLSFILFGIFFEPIMSFLSTIGVVDLFGRLGLLNARGELDFFATFIFGLSLITFGIIIIIAIWTFLFVIILIRSLFKREKNERKSEYLGTIQ</sequence>
<feature type="transmembrane region" description="Helical" evidence="1">
    <location>
        <begin position="21"/>
        <end position="45"/>
    </location>
</feature>
<evidence type="ECO:0000313" key="3">
    <source>
        <dbReference type="Proteomes" id="UP001597301"/>
    </source>
</evidence>
<gene>
    <name evidence="2" type="ORF">ACFSCZ_19840</name>
</gene>
<name>A0ABW4KME8_9BACI</name>
<keyword evidence="1" id="KW-0812">Transmembrane</keyword>
<protein>
    <submittedName>
        <fullName evidence="2">Uncharacterized protein</fullName>
    </submittedName>
</protein>
<dbReference type="RefSeq" id="WP_380776808.1">
    <property type="nucleotide sequence ID" value="NZ_JBHUEO010000121.1"/>
</dbReference>